<evidence type="ECO:0000256" key="1">
    <source>
        <dbReference type="ARBA" id="ARBA00022555"/>
    </source>
</evidence>
<dbReference type="Proteomes" id="UP000225706">
    <property type="component" value="Unassembled WGS sequence"/>
</dbReference>
<evidence type="ECO:0000256" key="8">
    <source>
        <dbReference type="ARBA" id="ARBA00051897"/>
    </source>
</evidence>
<comment type="catalytic activity">
    <reaction evidence="8">
        <text>guanosine(26) in tRNA + 2 S-adenosyl-L-methionine = N(2)-dimethylguanosine(26) in tRNA + 2 S-adenosyl-L-homocysteine + 2 H(+)</text>
        <dbReference type="Rhea" id="RHEA:43140"/>
        <dbReference type="Rhea" id="RHEA-COMP:10359"/>
        <dbReference type="Rhea" id="RHEA-COMP:10360"/>
        <dbReference type="ChEBI" id="CHEBI:15378"/>
        <dbReference type="ChEBI" id="CHEBI:57856"/>
        <dbReference type="ChEBI" id="CHEBI:59789"/>
        <dbReference type="ChEBI" id="CHEBI:74269"/>
        <dbReference type="ChEBI" id="CHEBI:74513"/>
        <dbReference type="EC" id="2.1.1.216"/>
    </reaction>
</comment>
<dbReference type="GO" id="GO:0160104">
    <property type="term" value="F:tRNA (guanine(26)-N2)-dimethyltransferase activity"/>
    <property type="evidence" value="ECO:0007669"/>
    <property type="project" value="UniProtKB-EC"/>
</dbReference>
<dbReference type="Gene3D" id="3.40.50.150">
    <property type="entry name" value="Vaccinia Virus protein VP39"/>
    <property type="match status" value="1"/>
</dbReference>
<accession>A0A2B4RJI4</accession>
<keyword evidence="1 9" id="KW-0820">tRNA-binding</keyword>
<dbReference type="SUPFAM" id="SSF53335">
    <property type="entry name" value="S-adenosyl-L-methionine-dependent methyltransferases"/>
    <property type="match status" value="1"/>
</dbReference>
<evidence type="ECO:0000256" key="7">
    <source>
        <dbReference type="ARBA" id="ARBA00039099"/>
    </source>
</evidence>
<evidence type="ECO:0000313" key="11">
    <source>
        <dbReference type="EMBL" id="PFX16392.1"/>
    </source>
</evidence>
<dbReference type="OrthoDB" id="6349953at2759"/>
<comment type="caution">
    <text evidence="11">The sequence shown here is derived from an EMBL/GenBank/DDBJ whole genome shotgun (WGS) entry which is preliminary data.</text>
</comment>
<keyword evidence="4 9" id="KW-0949">S-adenosyl-L-methionine</keyword>
<keyword evidence="12" id="KW-1185">Reference proteome</keyword>
<comment type="similarity">
    <text evidence="9">Belongs to the class I-like SAM-binding methyltransferase superfamily. Trm1 family.</text>
</comment>
<organism evidence="11 12">
    <name type="scientific">Stylophora pistillata</name>
    <name type="common">Smooth cauliflower coral</name>
    <dbReference type="NCBI Taxonomy" id="50429"/>
    <lineage>
        <taxon>Eukaryota</taxon>
        <taxon>Metazoa</taxon>
        <taxon>Cnidaria</taxon>
        <taxon>Anthozoa</taxon>
        <taxon>Hexacorallia</taxon>
        <taxon>Scleractinia</taxon>
        <taxon>Astrocoeniina</taxon>
        <taxon>Pocilloporidae</taxon>
        <taxon>Stylophora</taxon>
    </lineage>
</organism>
<dbReference type="GO" id="GO:0002940">
    <property type="term" value="P:tRNA N2-guanine methylation"/>
    <property type="evidence" value="ECO:0007669"/>
    <property type="project" value="TreeGrafter"/>
</dbReference>
<dbReference type="Pfam" id="PF02005">
    <property type="entry name" value="TRM"/>
    <property type="match status" value="1"/>
</dbReference>
<sequence length="164" mass="17944">MSSEKVKSAIKVTEGKAEICFPDLNSVFYNPVQEFNRDLSTAVIKLFSKERLEDKRKPKLKSTSNGEDDGTDEMCEGLAQEKSNGKLTLDTGKIPGEKKRSDGITILEGLAASGLRAVRYALEVVGVKSITANDISADAYEMIQQNVEHNNVQHIVKPSQEDAG</sequence>
<dbReference type="EMBL" id="LSMT01000550">
    <property type="protein sequence ID" value="PFX16392.1"/>
    <property type="molecule type" value="Genomic_DNA"/>
</dbReference>
<keyword evidence="2 9" id="KW-0489">Methyltransferase</keyword>
<name>A0A2B4RJI4_STYPI</name>
<evidence type="ECO:0000256" key="5">
    <source>
        <dbReference type="ARBA" id="ARBA00022694"/>
    </source>
</evidence>
<evidence type="ECO:0000256" key="3">
    <source>
        <dbReference type="ARBA" id="ARBA00022679"/>
    </source>
</evidence>
<dbReference type="InterPro" id="IPR002905">
    <property type="entry name" value="Trm1"/>
</dbReference>
<protein>
    <recommendedName>
        <fullName evidence="7">tRNA (guanine(26)-N(2))-dimethyltransferase</fullName>
        <ecNumber evidence="7">2.1.1.216</ecNumber>
    </recommendedName>
</protein>
<dbReference type="STRING" id="50429.A0A2B4RJI4"/>
<dbReference type="GO" id="GO:0000049">
    <property type="term" value="F:tRNA binding"/>
    <property type="evidence" value="ECO:0007669"/>
    <property type="project" value="UniProtKB-UniRule"/>
</dbReference>
<keyword evidence="6 9" id="KW-0694">RNA-binding</keyword>
<feature type="region of interest" description="Disordered" evidence="10">
    <location>
        <begin position="55"/>
        <end position="94"/>
    </location>
</feature>
<feature type="compositionally biased region" description="Acidic residues" evidence="10">
    <location>
        <begin position="66"/>
        <end position="75"/>
    </location>
</feature>
<gene>
    <name evidence="11" type="primary">Trmt1</name>
    <name evidence="11" type="ORF">AWC38_SpisGene19341</name>
</gene>
<dbReference type="EC" id="2.1.1.216" evidence="7"/>
<dbReference type="InterPro" id="IPR029063">
    <property type="entry name" value="SAM-dependent_MTases_sf"/>
</dbReference>
<reference evidence="12" key="1">
    <citation type="journal article" date="2017" name="bioRxiv">
        <title>Comparative analysis of the genomes of Stylophora pistillata and Acropora digitifera provides evidence for extensive differences between species of corals.</title>
        <authorList>
            <person name="Voolstra C.R."/>
            <person name="Li Y."/>
            <person name="Liew Y.J."/>
            <person name="Baumgarten S."/>
            <person name="Zoccola D."/>
            <person name="Flot J.-F."/>
            <person name="Tambutte S."/>
            <person name="Allemand D."/>
            <person name="Aranda M."/>
        </authorList>
    </citation>
    <scope>NUCLEOTIDE SEQUENCE [LARGE SCALE GENOMIC DNA]</scope>
</reference>
<evidence type="ECO:0000256" key="4">
    <source>
        <dbReference type="ARBA" id="ARBA00022691"/>
    </source>
</evidence>
<dbReference type="PROSITE" id="PS51626">
    <property type="entry name" value="SAM_MT_TRM1"/>
    <property type="match status" value="1"/>
</dbReference>
<dbReference type="GO" id="GO:0005634">
    <property type="term" value="C:nucleus"/>
    <property type="evidence" value="ECO:0007669"/>
    <property type="project" value="TreeGrafter"/>
</dbReference>
<evidence type="ECO:0000256" key="10">
    <source>
        <dbReference type="SAM" id="MobiDB-lite"/>
    </source>
</evidence>
<evidence type="ECO:0000256" key="2">
    <source>
        <dbReference type="ARBA" id="ARBA00022603"/>
    </source>
</evidence>
<keyword evidence="5 9" id="KW-0819">tRNA processing</keyword>
<proteinExistence type="inferred from homology"/>
<dbReference type="PANTHER" id="PTHR10631:SF3">
    <property type="entry name" value="TRNA (GUANINE(26)-N(2))-DIMETHYLTRANSFERASE"/>
    <property type="match status" value="1"/>
</dbReference>
<dbReference type="AlphaFoldDB" id="A0A2B4RJI4"/>
<evidence type="ECO:0000256" key="6">
    <source>
        <dbReference type="ARBA" id="ARBA00022884"/>
    </source>
</evidence>
<keyword evidence="3 9" id="KW-0808">Transferase</keyword>
<evidence type="ECO:0000256" key="9">
    <source>
        <dbReference type="PROSITE-ProRule" id="PRU00958"/>
    </source>
</evidence>
<dbReference type="PANTHER" id="PTHR10631">
    <property type="entry name" value="N 2 ,N 2 -DIMETHYLGUANOSINE TRNA METHYLTRANSFERASE"/>
    <property type="match status" value="1"/>
</dbReference>
<evidence type="ECO:0000313" key="12">
    <source>
        <dbReference type="Proteomes" id="UP000225706"/>
    </source>
</evidence>